<accession>A0A165GE91</accession>
<evidence type="ECO:0000256" key="1">
    <source>
        <dbReference type="SAM" id="MobiDB-lite"/>
    </source>
</evidence>
<organism evidence="3 4">
    <name type="scientific">Calocera cornea HHB12733</name>
    <dbReference type="NCBI Taxonomy" id="1353952"/>
    <lineage>
        <taxon>Eukaryota</taxon>
        <taxon>Fungi</taxon>
        <taxon>Dikarya</taxon>
        <taxon>Basidiomycota</taxon>
        <taxon>Agaricomycotina</taxon>
        <taxon>Dacrymycetes</taxon>
        <taxon>Dacrymycetales</taxon>
        <taxon>Dacrymycetaceae</taxon>
        <taxon>Calocera</taxon>
    </lineage>
</organism>
<dbReference type="InterPro" id="IPR049203">
    <property type="entry name" value="DUF6818"/>
</dbReference>
<dbReference type="InParanoid" id="A0A165GE91"/>
<feature type="region of interest" description="Disordered" evidence="1">
    <location>
        <begin position="78"/>
        <end position="100"/>
    </location>
</feature>
<feature type="non-terminal residue" evidence="3">
    <location>
        <position position="1"/>
    </location>
</feature>
<feature type="non-terminal residue" evidence="3">
    <location>
        <position position="128"/>
    </location>
</feature>
<evidence type="ECO:0000313" key="3">
    <source>
        <dbReference type="EMBL" id="KZT57959.1"/>
    </source>
</evidence>
<dbReference type="Pfam" id="PF20681">
    <property type="entry name" value="DUF6818"/>
    <property type="match status" value="1"/>
</dbReference>
<protein>
    <recommendedName>
        <fullName evidence="2">DUF6818 domain-containing protein</fullName>
    </recommendedName>
</protein>
<dbReference type="AlphaFoldDB" id="A0A165GE91"/>
<evidence type="ECO:0000259" key="2">
    <source>
        <dbReference type="Pfam" id="PF20681"/>
    </source>
</evidence>
<feature type="domain" description="DUF6818" evidence="2">
    <location>
        <begin position="49"/>
        <end position="124"/>
    </location>
</feature>
<dbReference type="STRING" id="1353952.A0A165GE91"/>
<dbReference type="EMBL" id="KV423956">
    <property type="protein sequence ID" value="KZT57959.1"/>
    <property type="molecule type" value="Genomic_DNA"/>
</dbReference>
<dbReference type="OrthoDB" id="99432at2759"/>
<evidence type="ECO:0000313" key="4">
    <source>
        <dbReference type="Proteomes" id="UP000076842"/>
    </source>
</evidence>
<dbReference type="PANTHER" id="PTHR34409:SF1">
    <property type="entry name" value="MYB-LIKE DOMAIN-CONTAINING PROTEIN"/>
    <property type="match status" value="1"/>
</dbReference>
<feature type="region of interest" description="Disordered" evidence="1">
    <location>
        <begin position="1"/>
        <end position="31"/>
    </location>
</feature>
<name>A0A165GE91_9BASI</name>
<gene>
    <name evidence="3" type="ORF">CALCODRAFT_406218</name>
</gene>
<sequence length="128" mass="14146">PPSKKRKGTKATTEGAREPKKMKGRSAGAPNYSTGELAVLIELLELNRPIGPGGWEDVMAGMQSYWATEGMEGRSAESLKRKFAELSHKPKPTGEGEMPDLIRRAKDIDREIQNDVHMGNLQDDDEPE</sequence>
<dbReference type="PANTHER" id="PTHR34409">
    <property type="entry name" value="SET DOMAIN-CONTAINING PROTEIN"/>
    <property type="match status" value="1"/>
</dbReference>
<keyword evidence="4" id="KW-1185">Reference proteome</keyword>
<dbReference type="Proteomes" id="UP000076842">
    <property type="component" value="Unassembled WGS sequence"/>
</dbReference>
<proteinExistence type="predicted"/>
<reference evidence="3 4" key="1">
    <citation type="journal article" date="2016" name="Mol. Biol. Evol.">
        <title>Comparative Genomics of Early-Diverging Mushroom-Forming Fungi Provides Insights into the Origins of Lignocellulose Decay Capabilities.</title>
        <authorList>
            <person name="Nagy L.G."/>
            <person name="Riley R."/>
            <person name="Tritt A."/>
            <person name="Adam C."/>
            <person name="Daum C."/>
            <person name="Floudas D."/>
            <person name="Sun H."/>
            <person name="Yadav J.S."/>
            <person name="Pangilinan J."/>
            <person name="Larsson K.H."/>
            <person name="Matsuura K."/>
            <person name="Barry K."/>
            <person name="Labutti K."/>
            <person name="Kuo R."/>
            <person name="Ohm R.A."/>
            <person name="Bhattacharya S.S."/>
            <person name="Shirouzu T."/>
            <person name="Yoshinaga Y."/>
            <person name="Martin F.M."/>
            <person name="Grigoriev I.V."/>
            <person name="Hibbett D.S."/>
        </authorList>
    </citation>
    <scope>NUCLEOTIDE SEQUENCE [LARGE SCALE GENOMIC DNA]</scope>
    <source>
        <strain evidence="3 4">HHB12733</strain>
    </source>
</reference>